<dbReference type="Pfam" id="PF13847">
    <property type="entry name" value="Methyltransf_31"/>
    <property type="match status" value="1"/>
</dbReference>
<evidence type="ECO:0000313" key="2">
    <source>
        <dbReference type="EMBL" id="KXN64582.1"/>
    </source>
</evidence>
<dbReference type="GO" id="GO:0032259">
    <property type="term" value="P:methylation"/>
    <property type="evidence" value="ECO:0007669"/>
    <property type="project" value="UniProtKB-KW"/>
</dbReference>
<sequence>MKDVNDLKVMDMACGDGFFARFLKKHYENNIKLIVGVDISDEMISLANSIETQNPQGIDYIRSDVSLLPYHPNPDYASNYDLVVASYFLNYAQNKTMLLDFCTTIYNCLKPNGKFITLNINVSKDPRKLYNGHERYGLSSTFCSKLVDDNYKDVMETGHRVEINRFVPSDPSTCAVFDNHYLSRATYEECFKTAGFSKWEWKPLLVDPIGLTDDTFPAGFWDTLSNPIEAGSVCIVLSK</sequence>
<feature type="domain" description="Methyltransferase" evidence="1">
    <location>
        <begin position="5"/>
        <end position="140"/>
    </location>
</feature>
<keyword evidence="3" id="KW-1185">Reference proteome</keyword>
<dbReference type="GO" id="GO:0008168">
    <property type="term" value="F:methyltransferase activity"/>
    <property type="evidence" value="ECO:0007669"/>
    <property type="project" value="UniProtKB-KW"/>
</dbReference>
<dbReference type="Gene3D" id="3.40.50.150">
    <property type="entry name" value="Vaccinia Virus protein VP39"/>
    <property type="match status" value="1"/>
</dbReference>
<dbReference type="CDD" id="cd02440">
    <property type="entry name" value="AdoMet_MTases"/>
    <property type="match status" value="1"/>
</dbReference>
<dbReference type="InterPro" id="IPR029063">
    <property type="entry name" value="SAM-dependent_MTases_sf"/>
</dbReference>
<evidence type="ECO:0000259" key="1">
    <source>
        <dbReference type="Pfam" id="PF13847"/>
    </source>
</evidence>
<dbReference type="Proteomes" id="UP000070444">
    <property type="component" value="Unassembled WGS sequence"/>
</dbReference>
<reference evidence="2 3" key="1">
    <citation type="journal article" date="2015" name="Genome Biol. Evol.">
        <title>Phylogenomic analyses indicate that early fungi evolved digesting cell walls of algal ancestors of land plants.</title>
        <authorList>
            <person name="Chang Y."/>
            <person name="Wang S."/>
            <person name="Sekimoto S."/>
            <person name="Aerts A.L."/>
            <person name="Choi C."/>
            <person name="Clum A."/>
            <person name="LaButti K.M."/>
            <person name="Lindquist E.A."/>
            <person name="Yee Ngan C."/>
            <person name="Ohm R.A."/>
            <person name="Salamov A.A."/>
            <person name="Grigoriev I.V."/>
            <person name="Spatafora J.W."/>
            <person name="Berbee M.L."/>
        </authorList>
    </citation>
    <scope>NUCLEOTIDE SEQUENCE [LARGE SCALE GENOMIC DNA]</scope>
    <source>
        <strain evidence="2 3">NRRL 28638</strain>
    </source>
</reference>
<dbReference type="PANTHER" id="PTHR43861">
    <property type="entry name" value="TRANS-ACONITATE 2-METHYLTRANSFERASE-RELATED"/>
    <property type="match status" value="1"/>
</dbReference>
<organism evidence="2 3">
    <name type="scientific">Conidiobolus coronatus (strain ATCC 28846 / CBS 209.66 / NRRL 28638)</name>
    <name type="common">Delacroixia coronata</name>
    <dbReference type="NCBI Taxonomy" id="796925"/>
    <lineage>
        <taxon>Eukaryota</taxon>
        <taxon>Fungi</taxon>
        <taxon>Fungi incertae sedis</taxon>
        <taxon>Zoopagomycota</taxon>
        <taxon>Entomophthoromycotina</taxon>
        <taxon>Entomophthoromycetes</taxon>
        <taxon>Entomophthorales</taxon>
        <taxon>Ancylistaceae</taxon>
        <taxon>Conidiobolus</taxon>
    </lineage>
</organism>
<protein>
    <submittedName>
        <fullName evidence="2">S-adenosyl-L-methionine-dependent methyltransferase</fullName>
    </submittedName>
</protein>
<dbReference type="STRING" id="796925.A0A137NPC5"/>
<evidence type="ECO:0000313" key="3">
    <source>
        <dbReference type="Proteomes" id="UP000070444"/>
    </source>
</evidence>
<gene>
    <name evidence="2" type="ORF">CONCODRAFT_14264</name>
</gene>
<dbReference type="AlphaFoldDB" id="A0A137NPC5"/>
<dbReference type="EMBL" id="KQ965406">
    <property type="protein sequence ID" value="KXN64582.1"/>
    <property type="molecule type" value="Genomic_DNA"/>
</dbReference>
<name>A0A137NPC5_CONC2</name>
<dbReference type="OrthoDB" id="3647at2759"/>
<keyword evidence="2" id="KW-0489">Methyltransferase</keyword>
<dbReference type="PANTHER" id="PTHR43861:SF1">
    <property type="entry name" value="TRANS-ACONITATE 2-METHYLTRANSFERASE"/>
    <property type="match status" value="1"/>
</dbReference>
<keyword evidence="2" id="KW-0808">Transferase</keyword>
<proteinExistence type="predicted"/>
<accession>A0A137NPC5</accession>
<dbReference type="SUPFAM" id="SSF53335">
    <property type="entry name" value="S-adenosyl-L-methionine-dependent methyltransferases"/>
    <property type="match status" value="1"/>
</dbReference>
<dbReference type="InterPro" id="IPR025714">
    <property type="entry name" value="Methyltranfer_dom"/>
</dbReference>